<organism evidence="3 4">
    <name type="scientific">Paractinoplanes atraurantiacus</name>
    <dbReference type="NCBI Taxonomy" id="1036182"/>
    <lineage>
        <taxon>Bacteria</taxon>
        <taxon>Bacillati</taxon>
        <taxon>Actinomycetota</taxon>
        <taxon>Actinomycetes</taxon>
        <taxon>Micromonosporales</taxon>
        <taxon>Micromonosporaceae</taxon>
        <taxon>Paractinoplanes</taxon>
    </lineage>
</organism>
<feature type="transmembrane region" description="Helical" evidence="1">
    <location>
        <begin position="20"/>
        <end position="41"/>
    </location>
</feature>
<dbReference type="Pfam" id="PF03779">
    <property type="entry name" value="SPW"/>
    <property type="match status" value="1"/>
</dbReference>
<feature type="transmembrane region" description="Helical" evidence="1">
    <location>
        <begin position="47"/>
        <end position="65"/>
    </location>
</feature>
<name>A0A285GR04_9ACTN</name>
<reference evidence="3 4" key="1">
    <citation type="submission" date="2017-09" db="EMBL/GenBank/DDBJ databases">
        <authorList>
            <person name="Ehlers B."/>
            <person name="Leendertz F.H."/>
        </authorList>
    </citation>
    <scope>NUCLEOTIDE SEQUENCE [LARGE SCALE GENOMIC DNA]</scope>
    <source>
        <strain evidence="3 4">CGMCC 4.6857</strain>
    </source>
</reference>
<keyword evidence="4" id="KW-1185">Reference proteome</keyword>
<accession>A0A285GR04</accession>
<gene>
    <name evidence="3" type="ORF">SAMN05421748_102385</name>
</gene>
<evidence type="ECO:0000313" key="3">
    <source>
        <dbReference type="EMBL" id="SNY25664.1"/>
    </source>
</evidence>
<dbReference type="OrthoDB" id="3693479at2"/>
<proteinExistence type="predicted"/>
<evidence type="ECO:0000313" key="4">
    <source>
        <dbReference type="Proteomes" id="UP000219612"/>
    </source>
</evidence>
<protein>
    <submittedName>
        <fullName evidence="3">SPW repeat-containing protein</fullName>
    </submittedName>
</protein>
<feature type="transmembrane region" description="Helical" evidence="1">
    <location>
        <begin position="77"/>
        <end position="97"/>
    </location>
</feature>
<dbReference type="Proteomes" id="UP000219612">
    <property type="component" value="Unassembled WGS sequence"/>
</dbReference>
<dbReference type="AlphaFoldDB" id="A0A285GR04"/>
<keyword evidence="1" id="KW-0472">Membrane</keyword>
<dbReference type="InterPro" id="IPR005530">
    <property type="entry name" value="SPW"/>
</dbReference>
<feature type="transmembrane region" description="Helical" evidence="1">
    <location>
        <begin position="103"/>
        <end position="126"/>
    </location>
</feature>
<keyword evidence="1" id="KW-1133">Transmembrane helix</keyword>
<dbReference type="RefSeq" id="WP_097319125.1">
    <property type="nucleotide sequence ID" value="NZ_OBDY01000002.1"/>
</dbReference>
<evidence type="ECO:0000259" key="2">
    <source>
        <dbReference type="Pfam" id="PF03779"/>
    </source>
</evidence>
<keyword evidence="1" id="KW-0812">Transmembrane</keyword>
<dbReference type="EMBL" id="OBDY01000002">
    <property type="protein sequence ID" value="SNY25664.1"/>
    <property type="molecule type" value="Genomic_DNA"/>
</dbReference>
<evidence type="ECO:0000256" key="1">
    <source>
        <dbReference type="SAM" id="Phobius"/>
    </source>
</evidence>
<feature type="domain" description="SPW repeat-containing integral membrane" evidence="2">
    <location>
        <begin position="24"/>
        <end position="117"/>
    </location>
</feature>
<sequence length="131" mass="13736">MTSLARPRSGTARRLTTDLIYTPSAFVALAGLWIAVTPLVVDDVAGYPAWNDVTTGLLLVLLGGLRVVRPRRTAPLGVVNVVLGGWLIAAPFVLGFAERPLVAWNNIVAGVLVILFAGVGTLAALLRRAPG</sequence>